<dbReference type="InterPro" id="IPR035965">
    <property type="entry name" value="PAS-like_dom_sf"/>
</dbReference>
<evidence type="ECO:0000259" key="8">
    <source>
        <dbReference type="PROSITE" id="PS50885"/>
    </source>
</evidence>
<dbReference type="PANTHER" id="PTHR43531:SF14">
    <property type="entry name" value="METHYL-ACCEPTING CHEMOTAXIS PROTEIN I-RELATED"/>
    <property type="match status" value="1"/>
</dbReference>
<dbReference type="OrthoDB" id="8744489at2"/>
<feature type="region of interest" description="Disordered" evidence="4">
    <location>
        <begin position="784"/>
        <end position="808"/>
    </location>
</feature>
<reference evidence="9 10" key="1">
    <citation type="submission" date="2015-05" db="EMBL/GenBank/DDBJ databases">
        <title>Genome sequencing and analysis of members of genus Stenotrophomonas.</title>
        <authorList>
            <person name="Patil P.P."/>
            <person name="Midha S."/>
            <person name="Patil P.B."/>
        </authorList>
    </citation>
    <scope>NUCLEOTIDE SEQUENCE [LARGE SCALE GENOMIC DNA]</scope>
    <source>
        <strain evidence="9 10">DSM 24757</strain>
    </source>
</reference>
<feature type="domain" description="HAMP" evidence="8">
    <location>
        <begin position="448"/>
        <end position="495"/>
    </location>
</feature>
<dbReference type="SUPFAM" id="SSF58104">
    <property type="entry name" value="Methyl-accepting chemotaxis protein (MCP) signaling domain"/>
    <property type="match status" value="1"/>
</dbReference>
<dbReference type="Pfam" id="PF12729">
    <property type="entry name" value="4HB_MCP_1"/>
    <property type="match status" value="1"/>
</dbReference>
<keyword evidence="5" id="KW-0812">Transmembrane</keyword>
<evidence type="ECO:0000256" key="4">
    <source>
        <dbReference type="SAM" id="MobiDB-lite"/>
    </source>
</evidence>
<keyword evidence="1" id="KW-0488">Methylation</keyword>
<protein>
    <submittedName>
        <fullName evidence="9">Chemotaxis protein</fullName>
    </submittedName>
</protein>
<dbReference type="InterPro" id="IPR000014">
    <property type="entry name" value="PAS"/>
</dbReference>
<dbReference type="GO" id="GO:0005886">
    <property type="term" value="C:plasma membrane"/>
    <property type="evidence" value="ECO:0007669"/>
    <property type="project" value="TreeGrafter"/>
</dbReference>
<dbReference type="GO" id="GO:0007165">
    <property type="term" value="P:signal transduction"/>
    <property type="evidence" value="ECO:0007669"/>
    <property type="project" value="UniProtKB-KW"/>
</dbReference>
<dbReference type="PROSITE" id="PS50112">
    <property type="entry name" value="PAS"/>
    <property type="match status" value="1"/>
</dbReference>
<dbReference type="Pfam" id="PF00015">
    <property type="entry name" value="MCPsignal"/>
    <property type="match status" value="1"/>
</dbReference>
<dbReference type="Gene3D" id="3.30.450.20">
    <property type="entry name" value="PAS domain"/>
    <property type="match status" value="1"/>
</dbReference>
<dbReference type="STRING" id="336566.ABB30_02695"/>
<keyword evidence="10" id="KW-1185">Reference proteome</keyword>
<dbReference type="SMART" id="SM00304">
    <property type="entry name" value="HAMP"/>
    <property type="match status" value="2"/>
</dbReference>
<organism evidence="9 10">
    <name type="scientific">Stenotrophomonas ginsengisoli</name>
    <dbReference type="NCBI Taxonomy" id="336566"/>
    <lineage>
        <taxon>Bacteria</taxon>
        <taxon>Pseudomonadati</taxon>
        <taxon>Pseudomonadota</taxon>
        <taxon>Gammaproteobacteria</taxon>
        <taxon>Lysobacterales</taxon>
        <taxon>Lysobacteraceae</taxon>
        <taxon>Stenotrophomonas</taxon>
    </lineage>
</organism>
<dbReference type="RefSeq" id="WP_057636762.1">
    <property type="nucleotide sequence ID" value="NZ_LDJM01000007.1"/>
</dbReference>
<keyword evidence="3" id="KW-0807">Transducer</keyword>
<dbReference type="GO" id="GO:0004888">
    <property type="term" value="F:transmembrane signaling receptor activity"/>
    <property type="evidence" value="ECO:0007669"/>
    <property type="project" value="TreeGrafter"/>
</dbReference>
<dbReference type="InterPro" id="IPR051310">
    <property type="entry name" value="MCP_chemotaxis"/>
</dbReference>
<name>A0A0R0DKX4_9GAMM</name>
<keyword evidence="5" id="KW-0472">Membrane</keyword>
<dbReference type="Proteomes" id="UP000050956">
    <property type="component" value="Unassembled WGS sequence"/>
</dbReference>
<dbReference type="Pfam" id="PF00672">
    <property type="entry name" value="HAMP"/>
    <property type="match status" value="1"/>
</dbReference>
<evidence type="ECO:0000313" key="10">
    <source>
        <dbReference type="Proteomes" id="UP000050956"/>
    </source>
</evidence>
<sequence length="808" mass="86167">MQWFNTLKLGPRLLLTFAIIIALMLVQAAISWNGMARINQASTNLAEKNMVRMQLIGAMRADLSEYRSNVYQTLVRASDEIKQAGTQFALRRAKAVEDNTALLAKQMAGSNEEAKFKQFVVQWQEARKSYQDVRELVDLDLGDDAIDVFVTDTRLKHVTARDTLEELAALEASNALQAQADAQSAYNRSLIGLGVSLLLSLALGSVLVLLFVRSLVARMRYALQITTDVANGNLNGNIRAEGQDEVAELLRSMARMQNDLRERIDNDARIAAENLRIRNALEASSTPVYLANADLQIVFCNPALSKLLGQRHAFFHKQLPAGSEVEQLLGQNVALLEPGQTVDQQVVAQLTRSGFVQRQLSFPGNDGSVCHISQNISSITDAGGALLGFFVEWNDRTDDVQVEDELGDVISAAAEGRLDRRIATDGKDGFHLTMAVNMNRLLDANALAIGELSTLLVALAEGDLTARMEGQFHGVFAQMRDNANATASQLADIVGRIQHAAGQITLAASEIASGNQDLSQRTEQQAANLEETAASMEELTSTVRQNAEHARQANQLAVGAADVAAKGGQVTQSMVSTMSGIEQSSRKIGDIISVIDGIAFQTNILALNAAVEAARAGEQGRGFAVVAAEVRTLAQRSAAAAKEIKTLIDDSVGKVADGSALVSQAGATMTDIVTSVQRVTDIMAEISAASQEQSAGIEQVGQTVAQMDQTTQQNAALVEEATAAARAMEEQATQLSQAVAMFKLDQHPAASVAVAAPPARQTAQAAASVAAAAPAAGKRATAKAKAKPVAAASVREPAFANDDDWQEF</sequence>
<dbReference type="PANTHER" id="PTHR43531">
    <property type="entry name" value="PROTEIN ICFG"/>
    <property type="match status" value="1"/>
</dbReference>
<dbReference type="InterPro" id="IPR003660">
    <property type="entry name" value="HAMP_dom"/>
</dbReference>
<feature type="domain" description="PAS" evidence="7">
    <location>
        <begin position="273"/>
        <end position="309"/>
    </location>
</feature>
<dbReference type="CDD" id="cd11386">
    <property type="entry name" value="MCP_signal"/>
    <property type="match status" value="1"/>
</dbReference>
<dbReference type="GO" id="GO:0006935">
    <property type="term" value="P:chemotaxis"/>
    <property type="evidence" value="ECO:0007669"/>
    <property type="project" value="UniProtKB-KW"/>
</dbReference>
<dbReference type="Pfam" id="PF18947">
    <property type="entry name" value="HAMP_2"/>
    <property type="match status" value="1"/>
</dbReference>
<evidence type="ECO:0000259" key="7">
    <source>
        <dbReference type="PROSITE" id="PS50112"/>
    </source>
</evidence>
<gene>
    <name evidence="9" type="ORF">ABB30_02695</name>
</gene>
<dbReference type="Gene3D" id="6.10.340.10">
    <property type="match status" value="1"/>
</dbReference>
<dbReference type="SUPFAM" id="SSF158472">
    <property type="entry name" value="HAMP domain-like"/>
    <property type="match status" value="1"/>
</dbReference>
<dbReference type="PROSITE" id="PS50111">
    <property type="entry name" value="CHEMOTAXIS_TRANSDUC_2"/>
    <property type="match status" value="1"/>
</dbReference>
<dbReference type="SMART" id="SM00283">
    <property type="entry name" value="MA"/>
    <property type="match status" value="1"/>
</dbReference>
<evidence type="ECO:0000256" key="1">
    <source>
        <dbReference type="ARBA" id="ARBA00022481"/>
    </source>
</evidence>
<keyword evidence="5" id="KW-1133">Transmembrane helix</keyword>
<evidence type="ECO:0000256" key="3">
    <source>
        <dbReference type="PROSITE-ProRule" id="PRU00284"/>
    </source>
</evidence>
<comment type="similarity">
    <text evidence="2">Belongs to the methyl-accepting chemotaxis (MCP) protein family.</text>
</comment>
<evidence type="ECO:0000313" key="9">
    <source>
        <dbReference type="EMBL" id="KRG78954.1"/>
    </source>
</evidence>
<dbReference type="CDD" id="cd00130">
    <property type="entry name" value="PAS"/>
    <property type="match status" value="1"/>
</dbReference>
<dbReference type="SUPFAM" id="SSF55785">
    <property type="entry name" value="PYP-like sensor domain (PAS domain)"/>
    <property type="match status" value="1"/>
</dbReference>
<dbReference type="InterPro" id="IPR004089">
    <property type="entry name" value="MCPsignal_dom"/>
</dbReference>
<evidence type="ECO:0000259" key="6">
    <source>
        <dbReference type="PROSITE" id="PS50111"/>
    </source>
</evidence>
<dbReference type="PATRIC" id="fig|336566.3.peg.2946"/>
<dbReference type="PROSITE" id="PS50885">
    <property type="entry name" value="HAMP"/>
    <property type="match status" value="2"/>
</dbReference>
<dbReference type="AlphaFoldDB" id="A0A0R0DKX4"/>
<dbReference type="EMBL" id="LDJM01000007">
    <property type="protein sequence ID" value="KRG78954.1"/>
    <property type="molecule type" value="Genomic_DNA"/>
</dbReference>
<evidence type="ECO:0000256" key="5">
    <source>
        <dbReference type="SAM" id="Phobius"/>
    </source>
</evidence>
<dbReference type="InterPro" id="IPR024478">
    <property type="entry name" value="HlyB_4HB_MCP"/>
</dbReference>
<comment type="caution">
    <text evidence="9">The sequence shown here is derived from an EMBL/GenBank/DDBJ whole genome shotgun (WGS) entry which is preliminary data.</text>
</comment>
<evidence type="ECO:0000256" key="2">
    <source>
        <dbReference type="ARBA" id="ARBA00029447"/>
    </source>
</evidence>
<dbReference type="FunFam" id="1.10.287.950:FF:000002">
    <property type="entry name" value="Methyl-accepting chemotaxis protein"/>
    <property type="match status" value="1"/>
</dbReference>
<proteinExistence type="inferred from homology"/>
<feature type="transmembrane region" description="Helical" evidence="5">
    <location>
        <begin position="190"/>
        <end position="212"/>
    </location>
</feature>
<accession>A0A0R0DKX4</accession>
<feature type="domain" description="HAMP" evidence="8">
    <location>
        <begin position="213"/>
        <end position="265"/>
    </location>
</feature>
<dbReference type="Pfam" id="PF13188">
    <property type="entry name" value="PAS_8"/>
    <property type="match status" value="1"/>
</dbReference>
<dbReference type="Gene3D" id="1.10.287.950">
    <property type="entry name" value="Methyl-accepting chemotaxis protein"/>
    <property type="match status" value="1"/>
</dbReference>
<feature type="domain" description="Methyl-accepting transducer" evidence="6">
    <location>
        <begin position="500"/>
        <end position="729"/>
    </location>
</feature>